<evidence type="ECO:0000259" key="3">
    <source>
        <dbReference type="Pfam" id="PF20237"/>
    </source>
</evidence>
<dbReference type="InterPro" id="IPR046529">
    <property type="entry name" value="DUF6594"/>
</dbReference>
<feature type="transmembrane region" description="Helical" evidence="2">
    <location>
        <begin position="345"/>
        <end position="362"/>
    </location>
</feature>
<feature type="compositionally biased region" description="Basic residues" evidence="1">
    <location>
        <begin position="38"/>
        <end position="48"/>
    </location>
</feature>
<organism evidence="4 5">
    <name type="scientific">Meristemomyces frigidus</name>
    <dbReference type="NCBI Taxonomy" id="1508187"/>
    <lineage>
        <taxon>Eukaryota</taxon>
        <taxon>Fungi</taxon>
        <taxon>Dikarya</taxon>
        <taxon>Ascomycota</taxon>
        <taxon>Pezizomycotina</taxon>
        <taxon>Dothideomycetes</taxon>
        <taxon>Dothideomycetidae</taxon>
        <taxon>Mycosphaerellales</taxon>
        <taxon>Teratosphaeriaceae</taxon>
        <taxon>Meristemomyces</taxon>
    </lineage>
</organism>
<accession>A0AAN7TG28</accession>
<reference evidence="4" key="1">
    <citation type="submission" date="2023-08" db="EMBL/GenBank/DDBJ databases">
        <title>Black Yeasts Isolated from many extreme environments.</title>
        <authorList>
            <person name="Coleine C."/>
            <person name="Stajich J.E."/>
            <person name="Selbmann L."/>
        </authorList>
    </citation>
    <scope>NUCLEOTIDE SEQUENCE</scope>
    <source>
        <strain evidence="4">CCFEE 5401</strain>
    </source>
</reference>
<evidence type="ECO:0000313" key="5">
    <source>
        <dbReference type="Proteomes" id="UP001310890"/>
    </source>
</evidence>
<evidence type="ECO:0000256" key="1">
    <source>
        <dbReference type="SAM" id="MobiDB-lite"/>
    </source>
</evidence>
<dbReference type="AlphaFoldDB" id="A0AAN7TG28"/>
<dbReference type="EMBL" id="JAVRRL010000017">
    <property type="protein sequence ID" value="KAK5114492.1"/>
    <property type="molecule type" value="Genomic_DNA"/>
</dbReference>
<feature type="region of interest" description="Disordered" evidence="1">
    <location>
        <begin position="1"/>
        <end position="71"/>
    </location>
</feature>
<feature type="transmembrane region" description="Helical" evidence="2">
    <location>
        <begin position="397"/>
        <end position="414"/>
    </location>
</feature>
<dbReference type="Pfam" id="PF20237">
    <property type="entry name" value="DUF6594"/>
    <property type="match status" value="1"/>
</dbReference>
<keyword evidence="2" id="KW-1133">Transmembrane helix</keyword>
<feature type="region of interest" description="Disordered" evidence="1">
    <location>
        <begin position="95"/>
        <end position="126"/>
    </location>
</feature>
<comment type="caution">
    <text evidence="4">The sequence shown here is derived from an EMBL/GenBank/DDBJ whole genome shotgun (WGS) entry which is preliminary data.</text>
</comment>
<feature type="domain" description="DUF6594" evidence="3">
    <location>
        <begin position="324"/>
        <end position="409"/>
    </location>
</feature>
<proteinExistence type="predicted"/>
<gene>
    <name evidence="4" type="ORF">LTR62_002427</name>
</gene>
<keyword evidence="2" id="KW-0472">Membrane</keyword>
<keyword evidence="2" id="KW-0812">Transmembrane</keyword>
<name>A0AAN7TG28_9PEZI</name>
<feature type="compositionally biased region" description="Polar residues" evidence="1">
    <location>
        <begin position="25"/>
        <end position="34"/>
    </location>
</feature>
<feature type="compositionally biased region" description="Polar residues" evidence="1">
    <location>
        <begin position="99"/>
        <end position="111"/>
    </location>
</feature>
<dbReference type="Proteomes" id="UP001310890">
    <property type="component" value="Unassembled WGS sequence"/>
</dbReference>
<feature type="compositionally biased region" description="Basic and acidic residues" evidence="1">
    <location>
        <begin position="8"/>
        <end position="18"/>
    </location>
</feature>
<feature type="transmembrane region" description="Helical" evidence="2">
    <location>
        <begin position="368"/>
        <end position="390"/>
    </location>
</feature>
<sequence>MSTSPPNDRWDADPEHYGAGRRPRYSNSIDTISISGKRLSRTRSHSRNFSRPAQTEGIDMTELHRRRSSDDLSALRASNYWDERLPENRTPVSLHAARSSPNMNRSRFSGNSSIASSARPAPPPPIPVFAKRAVEPRMLKEPGSVALPSPAPTYASRMPRSSDVIDAYARMSATPNGWGSVHSLASVIQRKAKSESSTFAQRVFEAGKPDLLYDLTSAIHFKHVTDGVLDLTTLQRMSQHVLQQKLVEQVKALGDKGAWMEIGIRETLHQYCESVRDLEYMERTGLRGAESDPFLMSTSKPMDCKLLEEVGLAWQDPKRRTPETRPDRLGFTRRTGPATQMARRLLLSCLGCVALLAPFLIMKLIPGGLVRIISTCVFALAFAVGIVLVSDLEPDRLCLVTAAYAAALVIFVGTDPPTFVYG</sequence>
<protein>
    <recommendedName>
        <fullName evidence="3">DUF6594 domain-containing protein</fullName>
    </recommendedName>
</protein>
<evidence type="ECO:0000313" key="4">
    <source>
        <dbReference type="EMBL" id="KAK5114492.1"/>
    </source>
</evidence>
<evidence type="ECO:0000256" key="2">
    <source>
        <dbReference type="SAM" id="Phobius"/>
    </source>
</evidence>